<dbReference type="STRING" id="887898.HMPREF0551_1910"/>
<reference evidence="11 12" key="1">
    <citation type="submission" date="2010-12" db="EMBL/GenBank/DDBJ databases">
        <authorList>
            <person name="Muzny D."/>
            <person name="Qin X."/>
            <person name="Deng J."/>
            <person name="Jiang H."/>
            <person name="Liu Y."/>
            <person name="Qu J."/>
            <person name="Song X.-Z."/>
            <person name="Zhang L."/>
            <person name="Thornton R."/>
            <person name="Coyle M."/>
            <person name="Francisco L."/>
            <person name="Jackson L."/>
            <person name="Javaid M."/>
            <person name="Korchina V."/>
            <person name="Kovar C."/>
            <person name="Mata R."/>
            <person name="Mathew T."/>
            <person name="Ngo R."/>
            <person name="Nguyen L."/>
            <person name="Nguyen N."/>
            <person name="Okwuonu G."/>
            <person name="Ongeri F."/>
            <person name="Pham C."/>
            <person name="Simmons D."/>
            <person name="Wilczek-Boney K."/>
            <person name="Hale W."/>
            <person name="Jakkamsetti A."/>
            <person name="Pham P."/>
            <person name="Ruth R."/>
            <person name="San Lucas F."/>
            <person name="Warren J."/>
            <person name="Zhang J."/>
            <person name="Zhao Z."/>
            <person name="Zhou C."/>
            <person name="Zhu D."/>
            <person name="Lee S."/>
            <person name="Bess C."/>
            <person name="Blankenburg K."/>
            <person name="Forbes L."/>
            <person name="Fu Q."/>
            <person name="Gubbala S."/>
            <person name="Hirani K."/>
            <person name="Jayaseelan J.C."/>
            <person name="Lara F."/>
            <person name="Munidasa M."/>
            <person name="Palculict T."/>
            <person name="Patil S."/>
            <person name="Pu L.-L."/>
            <person name="Saada N."/>
            <person name="Tang L."/>
            <person name="Weissenberger G."/>
            <person name="Zhu Y."/>
            <person name="Hemphill L."/>
            <person name="Shang Y."/>
            <person name="Youmans B."/>
            <person name="Ayvaz T."/>
            <person name="Ross M."/>
            <person name="Santibanez J."/>
            <person name="Aqrawi P."/>
            <person name="Gross S."/>
            <person name="Joshi V."/>
            <person name="Fowler G."/>
            <person name="Nazareth L."/>
            <person name="Reid J."/>
            <person name="Worley K."/>
            <person name="Petrosino J."/>
            <person name="Highlander S."/>
            <person name="Gibbs R."/>
        </authorList>
    </citation>
    <scope>NUCLEOTIDE SEQUENCE [LARGE SCALE GENOMIC DNA]</scope>
    <source>
        <strain evidence="11 12">ATCC 51599</strain>
    </source>
</reference>
<feature type="signal peptide" evidence="10">
    <location>
        <begin position="1"/>
        <end position="27"/>
    </location>
</feature>
<dbReference type="GO" id="GO:0015144">
    <property type="term" value="F:carbohydrate transmembrane transporter activity"/>
    <property type="evidence" value="ECO:0007669"/>
    <property type="project" value="TreeGrafter"/>
</dbReference>
<comment type="subcellular location">
    <subcellularLocation>
        <location evidence="1">Cell outer membrane</location>
        <topology evidence="1">Multi-pass membrane protein</topology>
    </subcellularLocation>
</comment>
<keyword evidence="12" id="KW-1185">Reference proteome</keyword>
<dbReference type="GO" id="GO:0046930">
    <property type="term" value="C:pore complex"/>
    <property type="evidence" value="ECO:0007669"/>
    <property type="project" value="UniProtKB-KW"/>
</dbReference>
<evidence type="ECO:0000256" key="10">
    <source>
        <dbReference type="SAM" id="SignalP"/>
    </source>
</evidence>
<dbReference type="SUPFAM" id="SSF56935">
    <property type="entry name" value="Porins"/>
    <property type="match status" value="1"/>
</dbReference>
<evidence type="ECO:0000256" key="6">
    <source>
        <dbReference type="ARBA" id="ARBA00023065"/>
    </source>
</evidence>
<dbReference type="HOGENOM" id="CLU_032473_4_1_4"/>
<dbReference type="PANTHER" id="PTHR38762">
    <property type="entry name" value="CRYPTIC OUTER MEMBRANE PORIN BGLH-RELATED"/>
    <property type="match status" value="1"/>
</dbReference>
<evidence type="ECO:0000256" key="7">
    <source>
        <dbReference type="ARBA" id="ARBA00023114"/>
    </source>
</evidence>
<comment type="caution">
    <text evidence="11">The sequence shown here is derived from an EMBL/GenBank/DDBJ whole genome shotgun (WGS) entry which is preliminary data.</text>
</comment>
<evidence type="ECO:0000256" key="3">
    <source>
        <dbReference type="ARBA" id="ARBA00022448"/>
    </source>
</evidence>
<dbReference type="eggNOG" id="COG4580">
    <property type="taxonomic scope" value="Bacteria"/>
</dbReference>
<sequence length="475" mass="51258">MKKTQMMAAAGTGIVLAMSCLSTSAMAEETNTPTFSFGAYMRSGAGTTSDGGSQACFRLPGAATFFRLGNECDSYVDLKLGSHLGEVKGTKFDAKITLSHGTQGMANWEQSTPALRELFVTATDIGSSLDVRALDGAILWVGKRFYKNPDVHMMDYTYWEPGQGPGFGLDNVTLGPGKFAYAMFRMGDFTGYGVNNGLGGYNPDLIGGGSRSATVHDFRLEEIGVNPGGKLTVGMDLVRASNRDGTSTYTVDTTQSVDLDNNPATPNVDVVVRETRTIDNKSGNNGTAFTLSHEQANAFGLGGTNSLVLQFAHDAALLKGYGVGGSTDKRREWMVFDHWLYEPAHSKWSATSTVGYRHAKVNDVKMREMWVGTRPLYNINEVLGLFSELSHQRVKQDSQSTRTLSKVTLGTQFSMGPGMMARPALRFFATYAKWNDAAANAGPVACTGRDCNTAVTSFANKRSAVTYGAQVEAWF</sequence>
<evidence type="ECO:0000313" key="12">
    <source>
        <dbReference type="Proteomes" id="UP000011021"/>
    </source>
</evidence>
<keyword evidence="6" id="KW-0406">Ion transport</keyword>
<keyword evidence="9" id="KW-0998">Cell outer membrane</keyword>
<keyword evidence="5" id="KW-0812">Transmembrane</keyword>
<dbReference type="GO" id="GO:0015774">
    <property type="term" value="P:polysaccharide transport"/>
    <property type="evidence" value="ECO:0007669"/>
    <property type="project" value="TreeGrafter"/>
</dbReference>
<dbReference type="PROSITE" id="PS51257">
    <property type="entry name" value="PROKAR_LIPOPROTEIN"/>
    <property type="match status" value="1"/>
</dbReference>
<dbReference type="GO" id="GO:0009279">
    <property type="term" value="C:cell outer membrane"/>
    <property type="evidence" value="ECO:0007669"/>
    <property type="project" value="UniProtKB-SubCell"/>
</dbReference>
<keyword evidence="8" id="KW-0472">Membrane</keyword>
<protein>
    <submittedName>
        <fullName evidence="11">LamB porin</fullName>
    </submittedName>
</protein>
<evidence type="ECO:0000256" key="8">
    <source>
        <dbReference type="ARBA" id="ARBA00023136"/>
    </source>
</evidence>
<organism evidence="11 12">
    <name type="scientific">Lautropia mirabilis ATCC 51599</name>
    <dbReference type="NCBI Taxonomy" id="887898"/>
    <lineage>
        <taxon>Bacteria</taxon>
        <taxon>Pseudomonadati</taxon>
        <taxon>Pseudomonadota</taxon>
        <taxon>Betaproteobacteria</taxon>
        <taxon>Burkholderiales</taxon>
        <taxon>Burkholderiaceae</taxon>
        <taxon>Lautropia</taxon>
    </lineage>
</organism>
<keyword evidence="7" id="KW-0626">Porin</keyword>
<keyword evidence="4" id="KW-1134">Transmembrane beta strand</keyword>
<dbReference type="Proteomes" id="UP000011021">
    <property type="component" value="Unassembled WGS sequence"/>
</dbReference>
<dbReference type="RefSeq" id="WP_005674272.1">
    <property type="nucleotide sequence ID" value="NZ_CP146288.1"/>
</dbReference>
<evidence type="ECO:0000256" key="4">
    <source>
        <dbReference type="ARBA" id="ARBA00022452"/>
    </source>
</evidence>
<evidence type="ECO:0000256" key="1">
    <source>
        <dbReference type="ARBA" id="ARBA00004571"/>
    </source>
</evidence>
<keyword evidence="3" id="KW-0813">Transport</keyword>
<dbReference type="EMBL" id="AEQP01000020">
    <property type="protein sequence ID" value="EFV94470.1"/>
    <property type="molecule type" value="Genomic_DNA"/>
</dbReference>
<feature type="chain" id="PRO_5003221693" evidence="10">
    <location>
        <begin position="28"/>
        <end position="475"/>
    </location>
</feature>
<evidence type="ECO:0000313" key="11">
    <source>
        <dbReference type="EMBL" id="EFV94470.1"/>
    </source>
</evidence>
<proteinExistence type="inferred from homology"/>
<name>E7RYZ6_9BURK</name>
<evidence type="ECO:0000256" key="9">
    <source>
        <dbReference type="ARBA" id="ARBA00023237"/>
    </source>
</evidence>
<dbReference type="InterPro" id="IPR036998">
    <property type="entry name" value="Porin_LamB_sf"/>
</dbReference>
<gene>
    <name evidence="11" type="ORF">HMPREF0551_1910</name>
</gene>
<dbReference type="GO" id="GO:0015288">
    <property type="term" value="F:porin activity"/>
    <property type="evidence" value="ECO:0007669"/>
    <property type="project" value="UniProtKB-KW"/>
</dbReference>
<keyword evidence="10" id="KW-0732">Signal</keyword>
<evidence type="ECO:0000256" key="5">
    <source>
        <dbReference type="ARBA" id="ARBA00022692"/>
    </source>
</evidence>
<dbReference type="Gene3D" id="2.40.170.10">
    <property type="entry name" value="Porin, LamB type"/>
    <property type="match status" value="1"/>
</dbReference>
<comment type="similarity">
    <text evidence="2">Belongs to the porin LamB (TC 1.B.3) family.</text>
</comment>
<dbReference type="Pfam" id="PF02264">
    <property type="entry name" value="LamB"/>
    <property type="match status" value="1"/>
</dbReference>
<dbReference type="PANTHER" id="PTHR38762:SF1">
    <property type="entry name" value="CRYPTIC OUTER MEMBRANE PORIN BGLH-RELATED"/>
    <property type="match status" value="1"/>
</dbReference>
<dbReference type="InterPro" id="IPR050286">
    <property type="entry name" value="G_neg_Bact_CarbUptk_Porin"/>
</dbReference>
<dbReference type="AlphaFoldDB" id="E7RYZ6"/>
<dbReference type="InterPro" id="IPR003192">
    <property type="entry name" value="Porin_LamB"/>
</dbReference>
<accession>E7RYZ6</accession>
<dbReference type="GO" id="GO:0006811">
    <property type="term" value="P:monoatomic ion transport"/>
    <property type="evidence" value="ECO:0007669"/>
    <property type="project" value="UniProtKB-KW"/>
</dbReference>
<evidence type="ECO:0000256" key="2">
    <source>
        <dbReference type="ARBA" id="ARBA00007055"/>
    </source>
</evidence>